<keyword evidence="3" id="KW-1185">Reference proteome</keyword>
<sequence length="197" mass="23135">MEARRTKRRQFTCLHCAKKGNIRVTEKYRMVDHIYKHHMALDDCPYYCTLCMFRCTTKEALQKHVTNYTKHTALAGNINDETRFLRNNANPKPVSEGKDFREATQYETDHRVIMISDSLMSDHEEEENNDGLVTIKVTPEILAQLSFHKKVQEYESPVTLGWAICFPAGHTARRRAQLLHRHNNRWDHLRLPSTLQL</sequence>
<dbReference type="EMBL" id="JAIWYP010000003">
    <property type="protein sequence ID" value="KAH3850796.1"/>
    <property type="molecule type" value="Genomic_DNA"/>
</dbReference>
<evidence type="ECO:0000259" key="1">
    <source>
        <dbReference type="SMART" id="SM00355"/>
    </source>
</evidence>
<protein>
    <recommendedName>
        <fullName evidence="1">C2H2-type domain-containing protein</fullName>
    </recommendedName>
</protein>
<dbReference type="Gene3D" id="3.30.160.60">
    <property type="entry name" value="Classic Zinc Finger"/>
    <property type="match status" value="1"/>
</dbReference>
<dbReference type="SMART" id="SM00355">
    <property type="entry name" value="ZnF_C2H2"/>
    <property type="match status" value="2"/>
</dbReference>
<dbReference type="InterPro" id="IPR013087">
    <property type="entry name" value="Znf_C2H2_type"/>
</dbReference>
<reference evidence="2" key="2">
    <citation type="submission" date="2020-11" db="EMBL/GenBank/DDBJ databases">
        <authorList>
            <person name="McCartney M.A."/>
            <person name="Auch B."/>
            <person name="Kono T."/>
            <person name="Mallez S."/>
            <person name="Becker A."/>
            <person name="Gohl D.M."/>
            <person name="Silverstein K.A.T."/>
            <person name="Koren S."/>
            <person name="Bechman K.B."/>
            <person name="Herman A."/>
            <person name="Abrahante J.E."/>
            <person name="Garbe J."/>
        </authorList>
    </citation>
    <scope>NUCLEOTIDE SEQUENCE</scope>
    <source>
        <strain evidence="2">Duluth1</strain>
        <tissue evidence="2">Whole animal</tissue>
    </source>
</reference>
<feature type="domain" description="C2H2-type" evidence="1">
    <location>
        <begin position="46"/>
        <end position="71"/>
    </location>
</feature>
<gene>
    <name evidence="2" type="ORF">DPMN_093269</name>
</gene>
<evidence type="ECO:0000313" key="2">
    <source>
        <dbReference type="EMBL" id="KAH3850796.1"/>
    </source>
</evidence>
<organism evidence="2 3">
    <name type="scientific">Dreissena polymorpha</name>
    <name type="common">Zebra mussel</name>
    <name type="synonym">Mytilus polymorpha</name>
    <dbReference type="NCBI Taxonomy" id="45954"/>
    <lineage>
        <taxon>Eukaryota</taxon>
        <taxon>Metazoa</taxon>
        <taxon>Spiralia</taxon>
        <taxon>Lophotrochozoa</taxon>
        <taxon>Mollusca</taxon>
        <taxon>Bivalvia</taxon>
        <taxon>Autobranchia</taxon>
        <taxon>Heteroconchia</taxon>
        <taxon>Euheterodonta</taxon>
        <taxon>Imparidentia</taxon>
        <taxon>Neoheterodontei</taxon>
        <taxon>Myida</taxon>
        <taxon>Dreissenoidea</taxon>
        <taxon>Dreissenidae</taxon>
        <taxon>Dreissena</taxon>
    </lineage>
</organism>
<dbReference type="Proteomes" id="UP000828390">
    <property type="component" value="Unassembled WGS sequence"/>
</dbReference>
<proteinExistence type="predicted"/>
<evidence type="ECO:0000313" key="3">
    <source>
        <dbReference type="Proteomes" id="UP000828390"/>
    </source>
</evidence>
<reference evidence="2" key="1">
    <citation type="journal article" date="2019" name="bioRxiv">
        <title>The Genome of the Zebra Mussel, Dreissena polymorpha: A Resource for Invasive Species Research.</title>
        <authorList>
            <person name="McCartney M.A."/>
            <person name="Auch B."/>
            <person name="Kono T."/>
            <person name="Mallez S."/>
            <person name="Zhang Y."/>
            <person name="Obille A."/>
            <person name="Becker A."/>
            <person name="Abrahante J.E."/>
            <person name="Garbe J."/>
            <person name="Badalamenti J.P."/>
            <person name="Herman A."/>
            <person name="Mangelson H."/>
            <person name="Liachko I."/>
            <person name="Sullivan S."/>
            <person name="Sone E.D."/>
            <person name="Koren S."/>
            <person name="Silverstein K.A.T."/>
            <person name="Beckman K.B."/>
            <person name="Gohl D.M."/>
        </authorList>
    </citation>
    <scope>NUCLEOTIDE SEQUENCE</scope>
    <source>
        <strain evidence="2">Duluth1</strain>
        <tissue evidence="2">Whole animal</tissue>
    </source>
</reference>
<dbReference type="AlphaFoldDB" id="A0A9D4L5E5"/>
<accession>A0A9D4L5E5</accession>
<comment type="caution">
    <text evidence="2">The sequence shown here is derived from an EMBL/GenBank/DDBJ whole genome shotgun (WGS) entry which is preliminary data.</text>
</comment>
<feature type="domain" description="C2H2-type" evidence="1">
    <location>
        <begin position="11"/>
        <end position="37"/>
    </location>
</feature>
<name>A0A9D4L5E5_DREPO</name>